<reference evidence="5 6" key="1">
    <citation type="submission" date="2022-09" db="EMBL/GenBank/DDBJ databases">
        <authorList>
            <person name="Palmer J.M."/>
        </authorList>
    </citation>
    <scope>NUCLEOTIDE SEQUENCE [LARGE SCALE GENOMIC DNA]</scope>
    <source>
        <strain evidence="5 6">DSM 7382</strain>
    </source>
</reference>
<feature type="transmembrane region" description="Helical" evidence="3">
    <location>
        <begin position="775"/>
        <end position="793"/>
    </location>
</feature>
<dbReference type="SUPFAM" id="SSF50978">
    <property type="entry name" value="WD40 repeat-like"/>
    <property type="match status" value="1"/>
</dbReference>
<evidence type="ECO:0000256" key="2">
    <source>
        <dbReference type="SAM" id="MobiDB-lite"/>
    </source>
</evidence>
<comment type="caution">
    <text evidence="5">The sequence shown here is derived from an EMBL/GenBank/DDBJ whole genome shotgun (WGS) entry which is preliminary data.</text>
</comment>
<keyword evidence="3" id="KW-1133">Transmembrane helix</keyword>
<keyword evidence="3" id="KW-0812">Transmembrane</keyword>
<dbReference type="EMBL" id="JASBNA010000016">
    <property type="protein sequence ID" value="KAK7686693.1"/>
    <property type="molecule type" value="Genomic_DNA"/>
</dbReference>
<dbReference type="PROSITE" id="PS50082">
    <property type="entry name" value="WD_REPEATS_2"/>
    <property type="match status" value="1"/>
</dbReference>
<feature type="domain" description="Anaphase-promoting complex subunit 4-like WD40" evidence="4">
    <location>
        <begin position="411"/>
        <end position="459"/>
    </location>
</feature>
<dbReference type="AlphaFoldDB" id="A0AAW0FYV1"/>
<dbReference type="Pfam" id="PF12894">
    <property type="entry name" value="ANAPC4_WD40"/>
    <property type="match status" value="1"/>
</dbReference>
<organism evidence="5 6">
    <name type="scientific">Cerrena zonata</name>
    <dbReference type="NCBI Taxonomy" id="2478898"/>
    <lineage>
        <taxon>Eukaryota</taxon>
        <taxon>Fungi</taxon>
        <taxon>Dikarya</taxon>
        <taxon>Basidiomycota</taxon>
        <taxon>Agaricomycotina</taxon>
        <taxon>Agaricomycetes</taxon>
        <taxon>Polyporales</taxon>
        <taxon>Cerrenaceae</taxon>
        <taxon>Cerrena</taxon>
    </lineage>
</organism>
<keyword evidence="6" id="KW-1185">Reference proteome</keyword>
<feature type="region of interest" description="Disordered" evidence="2">
    <location>
        <begin position="32"/>
        <end position="288"/>
    </location>
</feature>
<keyword evidence="3" id="KW-0472">Membrane</keyword>
<dbReference type="InterPro" id="IPR036322">
    <property type="entry name" value="WD40_repeat_dom_sf"/>
</dbReference>
<evidence type="ECO:0000256" key="3">
    <source>
        <dbReference type="SAM" id="Phobius"/>
    </source>
</evidence>
<dbReference type="SMART" id="SM00320">
    <property type="entry name" value="WD40"/>
    <property type="match status" value="3"/>
</dbReference>
<feature type="compositionally biased region" description="Polar residues" evidence="2">
    <location>
        <begin position="724"/>
        <end position="734"/>
    </location>
</feature>
<proteinExistence type="predicted"/>
<protein>
    <recommendedName>
        <fullName evidence="4">Anaphase-promoting complex subunit 4-like WD40 domain-containing protein</fullName>
    </recommendedName>
</protein>
<dbReference type="Proteomes" id="UP001385951">
    <property type="component" value="Unassembled WGS sequence"/>
</dbReference>
<keyword evidence="1" id="KW-0853">WD repeat</keyword>
<accession>A0AAW0FYV1</accession>
<dbReference type="InterPro" id="IPR015943">
    <property type="entry name" value="WD40/YVTN_repeat-like_dom_sf"/>
</dbReference>
<dbReference type="InterPro" id="IPR001680">
    <property type="entry name" value="WD40_rpt"/>
</dbReference>
<feature type="compositionally biased region" description="Polar residues" evidence="2">
    <location>
        <begin position="125"/>
        <end position="140"/>
    </location>
</feature>
<feature type="region of interest" description="Disordered" evidence="2">
    <location>
        <begin position="724"/>
        <end position="756"/>
    </location>
</feature>
<feature type="compositionally biased region" description="Polar residues" evidence="2">
    <location>
        <begin position="163"/>
        <end position="179"/>
    </location>
</feature>
<evidence type="ECO:0000313" key="5">
    <source>
        <dbReference type="EMBL" id="KAK7686693.1"/>
    </source>
</evidence>
<feature type="compositionally biased region" description="Polar residues" evidence="2">
    <location>
        <begin position="273"/>
        <end position="288"/>
    </location>
</feature>
<name>A0AAW0FYV1_9APHY</name>
<evidence type="ECO:0000313" key="6">
    <source>
        <dbReference type="Proteomes" id="UP001385951"/>
    </source>
</evidence>
<evidence type="ECO:0000256" key="1">
    <source>
        <dbReference type="PROSITE-ProRule" id="PRU00221"/>
    </source>
</evidence>
<sequence>MVPKISSSHTPPDSYIHSAGAFKHLPLPVPRVVQTPSVDEGPSIQPGAHSRIRNQSSTKKTSRGSREKGNPSRPPISLHPLTALPESGRTSECDFWNPNASDGSPTRVPSSLVSRIPPARGVHTAPQSSSSTPGSNTALSSYDPVPFNLNPPHRRRDHRFGSTDLTTPRASNRGTRQPHTPTPAALSEVMGEDPPVSDSQSEDESEFEAESESEVASESAVASESEVESESESESLPGPGSDIDSDSELDTAADPLTTTPVGSPPRAPRTRPSIVSSREPNFSPASLSKQLRFMKKDGQFITYSYTTHMAIDMPPELAELELGTLFVRLNPDTLDVAQVWTWTSRNVWVVCQDGDAHPIFSHRCLSIRSIAGRTEANWVLKTTYKTYRQRELRQQLLAQYSCTNILQDFTDSITCLEFSPDGKFLAVGTADATLAIIEIQSMKSQRCFKRHSAVTALLWYGSEIPGPLLIIGFHDGTVELLKGLARISVVEDSASFVGPVAHLAYSESPEYGEYLAVSAREDVIILKNQDTGYWKTFLTMPRPEGKLDRPVEPRAVYWARAGHTIVVCYLNHGFISYNLSDPCSPNWVLPIDRRIAYSDFSKKTGRIAFSNLYDGFTVYELTPYDFEYWNIQRKNDNNVPLPVCFIHNDEDILMGSPFGQVCITSAGDTTGGRHTLYNLHHKSLPVQSLAYQETPTGSMIATGTFSGLGSTVWIWQSPSGQSAQNIKLNKSSGQDMEDTTPVPADSTKPRSTRFPNNRLRENMRAPAVQYSMSKIVLVGAVLCILCLYLFYTLPHYPSSLSRISPSSLDAGSHVKRNLIRMMSAVFNDFYRQWSGSKLMLKPRLYLRAGKLFINKLGDWWKVFWTLVDEIEEDY</sequence>
<feature type="repeat" description="WD" evidence="1">
    <location>
        <begin position="406"/>
        <end position="447"/>
    </location>
</feature>
<dbReference type="Gene3D" id="2.130.10.10">
    <property type="entry name" value="YVTN repeat-like/Quinoprotein amine dehydrogenase"/>
    <property type="match status" value="1"/>
</dbReference>
<gene>
    <name evidence="5" type="ORF">QCA50_010293</name>
</gene>
<evidence type="ECO:0000259" key="4">
    <source>
        <dbReference type="Pfam" id="PF12894"/>
    </source>
</evidence>
<feature type="compositionally biased region" description="Polar residues" evidence="2">
    <location>
        <begin position="98"/>
        <end position="113"/>
    </location>
</feature>
<dbReference type="InterPro" id="IPR024977">
    <property type="entry name" value="Apc4-like_WD40_dom"/>
</dbReference>
<feature type="compositionally biased region" description="Acidic residues" evidence="2">
    <location>
        <begin position="200"/>
        <end position="215"/>
    </location>
</feature>